<feature type="transmembrane region" description="Helical" evidence="8">
    <location>
        <begin position="241"/>
        <end position="259"/>
    </location>
</feature>
<feature type="transmembrane region" description="Helical" evidence="8">
    <location>
        <begin position="709"/>
        <end position="731"/>
    </location>
</feature>
<comment type="similarity">
    <text evidence="2">Belongs to the ABC transporter superfamily. ABCB family. Multidrug resistance exporter (TC 3.A.1.201) subfamily.</text>
</comment>
<dbReference type="Pfam" id="PF00005">
    <property type="entry name" value="ABC_tran"/>
    <property type="match status" value="2"/>
</dbReference>
<evidence type="ECO:0000313" key="11">
    <source>
        <dbReference type="EnsemblMetazoa" id="XP_014242292.1"/>
    </source>
</evidence>
<feature type="transmembrane region" description="Helical" evidence="8">
    <location>
        <begin position="976"/>
        <end position="994"/>
    </location>
</feature>
<dbReference type="InterPro" id="IPR003593">
    <property type="entry name" value="AAA+_ATPase"/>
</dbReference>
<evidence type="ECO:0000256" key="5">
    <source>
        <dbReference type="ARBA" id="ARBA00022840"/>
    </source>
</evidence>
<dbReference type="PANTHER" id="PTHR43394">
    <property type="entry name" value="ATP-DEPENDENT PERMEASE MDL1, MITOCHONDRIAL"/>
    <property type="match status" value="1"/>
</dbReference>
<dbReference type="SUPFAM" id="SSF90123">
    <property type="entry name" value="ABC transporter transmembrane region"/>
    <property type="match status" value="2"/>
</dbReference>
<feature type="transmembrane region" description="Helical" evidence="8">
    <location>
        <begin position="751"/>
        <end position="771"/>
    </location>
</feature>
<feature type="domain" description="ABC transmembrane type-1" evidence="10">
    <location>
        <begin position="57"/>
        <end position="380"/>
    </location>
</feature>
<evidence type="ECO:0000256" key="1">
    <source>
        <dbReference type="ARBA" id="ARBA00004141"/>
    </source>
</evidence>
<dbReference type="InterPro" id="IPR003439">
    <property type="entry name" value="ABC_transporter-like_ATP-bd"/>
</dbReference>
<accession>A0A8I6TBZ7</accession>
<organism evidence="11 12">
    <name type="scientific">Cimex lectularius</name>
    <name type="common">Bed bug</name>
    <name type="synonym">Acanthia lectularia</name>
    <dbReference type="NCBI Taxonomy" id="79782"/>
    <lineage>
        <taxon>Eukaryota</taxon>
        <taxon>Metazoa</taxon>
        <taxon>Ecdysozoa</taxon>
        <taxon>Arthropoda</taxon>
        <taxon>Hexapoda</taxon>
        <taxon>Insecta</taxon>
        <taxon>Pterygota</taxon>
        <taxon>Neoptera</taxon>
        <taxon>Paraneoptera</taxon>
        <taxon>Hemiptera</taxon>
        <taxon>Heteroptera</taxon>
        <taxon>Panheteroptera</taxon>
        <taxon>Cimicomorpha</taxon>
        <taxon>Cimicidae</taxon>
        <taxon>Cimex</taxon>
    </lineage>
</organism>
<keyword evidence="4" id="KW-0547">Nucleotide-binding</keyword>
<dbReference type="PROSITE" id="PS50929">
    <property type="entry name" value="ABC_TM1F"/>
    <property type="match status" value="2"/>
</dbReference>
<dbReference type="SMART" id="SM00382">
    <property type="entry name" value="AAA"/>
    <property type="match status" value="2"/>
</dbReference>
<evidence type="ECO:0000313" key="12">
    <source>
        <dbReference type="Proteomes" id="UP000494040"/>
    </source>
</evidence>
<evidence type="ECO:0000256" key="3">
    <source>
        <dbReference type="ARBA" id="ARBA00022692"/>
    </source>
</evidence>
<feature type="domain" description="ABC transporter" evidence="9">
    <location>
        <begin position="1033"/>
        <end position="1273"/>
    </location>
</feature>
<dbReference type="Pfam" id="PF00664">
    <property type="entry name" value="ABC_membrane"/>
    <property type="match status" value="2"/>
</dbReference>
<name>A0A8I6TBZ7_CIMLE</name>
<dbReference type="EnsemblMetazoa" id="XM_014386806.2">
    <property type="protein sequence ID" value="XP_014242292.1"/>
    <property type="gene ID" value="LOC106662607"/>
</dbReference>
<feature type="transmembrane region" description="Helical" evidence="8">
    <location>
        <begin position="213"/>
        <end position="235"/>
    </location>
</feature>
<dbReference type="GO" id="GO:0090374">
    <property type="term" value="P:oligopeptide export from mitochondrion"/>
    <property type="evidence" value="ECO:0007669"/>
    <property type="project" value="TreeGrafter"/>
</dbReference>
<keyword evidence="12" id="KW-1185">Reference proteome</keyword>
<dbReference type="OrthoDB" id="6615846at2759"/>
<feature type="transmembrane region" description="Helical" evidence="8">
    <location>
        <begin position="935"/>
        <end position="964"/>
    </location>
</feature>
<dbReference type="GO" id="GO:0015421">
    <property type="term" value="F:ABC-type oligopeptide transporter activity"/>
    <property type="evidence" value="ECO:0007669"/>
    <property type="project" value="TreeGrafter"/>
</dbReference>
<feature type="transmembrane region" description="Helical" evidence="8">
    <location>
        <begin position="355"/>
        <end position="375"/>
    </location>
</feature>
<dbReference type="PROSITE" id="PS50893">
    <property type="entry name" value="ABC_TRANSPORTER_2"/>
    <property type="match status" value="2"/>
</dbReference>
<evidence type="ECO:0000259" key="10">
    <source>
        <dbReference type="PROSITE" id="PS50929"/>
    </source>
</evidence>
<feature type="transmembrane region" description="Helical" evidence="8">
    <location>
        <begin position="315"/>
        <end position="335"/>
    </location>
</feature>
<dbReference type="PANTHER" id="PTHR43394:SF27">
    <property type="entry name" value="ATP-DEPENDENT TRANSLOCASE ABCB1-LIKE"/>
    <property type="match status" value="1"/>
</dbReference>
<evidence type="ECO:0000256" key="8">
    <source>
        <dbReference type="SAM" id="Phobius"/>
    </source>
</evidence>
<dbReference type="Gene3D" id="1.20.1560.10">
    <property type="entry name" value="ABC transporter type 1, transmembrane domain"/>
    <property type="match status" value="1"/>
</dbReference>
<dbReference type="CDD" id="cd03249">
    <property type="entry name" value="ABC_MTABC3_MDL1_MDL2"/>
    <property type="match status" value="2"/>
</dbReference>
<dbReference type="GO" id="GO:0016887">
    <property type="term" value="F:ATP hydrolysis activity"/>
    <property type="evidence" value="ECO:0007669"/>
    <property type="project" value="InterPro"/>
</dbReference>
<dbReference type="InterPro" id="IPR039421">
    <property type="entry name" value="Type_1_exporter"/>
</dbReference>
<dbReference type="RefSeq" id="XP_014242292.1">
    <property type="nucleotide sequence ID" value="XM_014386806.2"/>
</dbReference>
<feature type="domain" description="ABC transporter" evidence="9">
    <location>
        <begin position="415"/>
        <end position="651"/>
    </location>
</feature>
<feature type="domain" description="ABC transmembrane type-1" evidence="10">
    <location>
        <begin position="713"/>
        <end position="999"/>
    </location>
</feature>
<dbReference type="Gene3D" id="3.40.50.300">
    <property type="entry name" value="P-loop containing nucleotide triphosphate hydrolases"/>
    <property type="match status" value="2"/>
</dbReference>
<evidence type="ECO:0000256" key="4">
    <source>
        <dbReference type="ARBA" id="ARBA00022741"/>
    </source>
</evidence>
<dbReference type="FunFam" id="3.40.50.300:FF:000916">
    <property type="entry name" value="ABC transporter B family member 9"/>
    <property type="match status" value="2"/>
</dbReference>
<keyword evidence="6 8" id="KW-1133">Transmembrane helix</keyword>
<dbReference type="OMA" id="VNGWIQM"/>
<dbReference type="InterPro" id="IPR027417">
    <property type="entry name" value="P-loop_NTPase"/>
</dbReference>
<comment type="subcellular location">
    <subcellularLocation>
        <location evidence="1">Membrane</location>
        <topology evidence="1">Multi-pass membrane protein</topology>
    </subcellularLocation>
</comment>
<dbReference type="CDD" id="cd18578">
    <property type="entry name" value="ABC_6TM_Pgp_ABCB1_D2_like"/>
    <property type="match status" value="1"/>
</dbReference>
<dbReference type="AlphaFoldDB" id="A0A8I6TBZ7"/>
<dbReference type="InterPro" id="IPR017871">
    <property type="entry name" value="ABC_transporter-like_CS"/>
</dbReference>
<dbReference type="GO" id="GO:0005743">
    <property type="term" value="C:mitochondrial inner membrane"/>
    <property type="evidence" value="ECO:0007669"/>
    <property type="project" value="TreeGrafter"/>
</dbReference>
<evidence type="ECO:0000259" key="9">
    <source>
        <dbReference type="PROSITE" id="PS50893"/>
    </source>
</evidence>
<dbReference type="PROSITE" id="PS00211">
    <property type="entry name" value="ABC_TRANSPORTER_1"/>
    <property type="match status" value="2"/>
</dbReference>
<dbReference type="KEGG" id="clec:106662607"/>
<keyword evidence="7 8" id="KW-0472">Membrane</keyword>
<protein>
    <recommendedName>
        <fullName evidence="13">ABC Transporter</fullName>
    </recommendedName>
</protein>
<keyword evidence="5" id="KW-0067">ATP-binding</keyword>
<dbReference type="InterPro" id="IPR036640">
    <property type="entry name" value="ABC1_TM_sf"/>
</dbReference>
<dbReference type="GeneID" id="106662607"/>
<dbReference type="InterPro" id="IPR011527">
    <property type="entry name" value="ABC1_TM_dom"/>
</dbReference>
<dbReference type="Proteomes" id="UP000494040">
    <property type="component" value="Unassembled WGS sequence"/>
</dbReference>
<keyword evidence="3 8" id="KW-0812">Transmembrane</keyword>
<evidence type="ECO:0000256" key="7">
    <source>
        <dbReference type="ARBA" id="ARBA00023136"/>
    </source>
</evidence>
<feature type="transmembrane region" description="Helical" evidence="8">
    <location>
        <begin position="134"/>
        <end position="159"/>
    </location>
</feature>
<sequence>MTFQLKSKDEESLLIKPENVINYGALPRFSSTKREKPITGIRGLFRYATNRDYIYLIFGTLFAFIQGASVPCLGYVFGIMSDTFLEKSVNTQIDDILDNLYSKINHNRSFHSSALKSYVNEMNISEKDGFMKSVIIFCTIYIFLGTISFLSTFFQVFLFEKVADRQLFRLRKNFFSQVLRQNIDWFESSNHGDFTSNISDDIERIRDGIGYKLSMIIVYVSIFVSGCILSLLLNWKLTCVILALAPLIIISSGYMARFLSTGAVREQLRYSDAGSVAEEVFTCLKTVISFGTIEFEAKRYEKALEEGRRVSLKKYYLLASFVLFFYIIMHSSYGFGFWYGSVLISTNEATIGEVFGVLFCMLSSAFSFGSILPYINSVLLAKGSGEIIQEIINRVPPIDPLSTYGIKPVKFSGKLSFEKVCFRYSTRQTVQVLNRINLEINPGKIVAIVGESGSGKSTIVNLLLRYYDATEGRITFDGIDIRDINIKWLRSKIGVVSQEPVLFGVSIEDNIRYGRKEVTKEEIISAAKLANAHSFIKKLPQGYHTMVGERGAQLSGGQKQRIAIARALIRDPTFLLLDEATSALDSESESVVHEALNKAMEGRTTLIIAHRLSTIRNANKIYVMNKGEIMESGTHSELMELKGAYYKFVSIQSITNEEIPQLEDVNLIQMNSPKQISTVDDSLKTDRNTKDISMTQCFLRLGLLNLPEWNWLLLGFFACFVLGSTPCAFAFLYSEMVMVFNLTGDELTETILFWSLMFVALGVFSGLFYYAKIISMSTAAENLVVRLRNLCFRNILRQEMSWFDNENNSCSVLLTQLSRDAPYIKAASGLRVGQLITAFVTMACGIAISLFFGWKMGLLLIIISPALIYSGFKHMSLVRKSQLEDLKALDKAGKITGECFRNIKTVQALAQEELFINRYISCLVERLKEAGKKAFWFSLTYAFAQSTIFIMYSVAFGFGGYLVISNQMDINNVFRVFFSITFCATAIGQGIATLQDFSKAKIAAMSIFKLIERKSLIDPLSLEGIRKEIHGKIEFRNITFIYPSRPHVVILSNFNLKIEVNQTLALVGTSGCGKSTVINLLEQFYLPIAGKILIDNIDIKNMNTEFLRSQIGLVTQEPLLFNCTIKENIIYGSKVCGCIPSEFDMYNATKLANIHEFISSLPQGYDTICGTLGTQLSGGQKQRIVIARALIRNPKILLLDEATSALDSKSEEVVQQALDQARIGRTTIVIAHRLSTIKNADVIAVLHKGQIVELGNHKDLLKKQGLYFNLVKHQV</sequence>
<dbReference type="SUPFAM" id="SSF52540">
    <property type="entry name" value="P-loop containing nucleoside triphosphate hydrolases"/>
    <property type="match status" value="2"/>
</dbReference>
<dbReference type="GO" id="GO:0005524">
    <property type="term" value="F:ATP binding"/>
    <property type="evidence" value="ECO:0007669"/>
    <property type="project" value="UniProtKB-KW"/>
</dbReference>
<dbReference type="CDD" id="cd18577">
    <property type="entry name" value="ABC_6TM_Pgp_ABCB1_D1_like"/>
    <property type="match status" value="1"/>
</dbReference>
<reference evidence="11" key="1">
    <citation type="submission" date="2022-01" db="UniProtKB">
        <authorList>
            <consortium name="EnsemblMetazoa"/>
        </authorList>
    </citation>
    <scope>IDENTIFICATION</scope>
</reference>
<evidence type="ECO:0000256" key="2">
    <source>
        <dbReference type="ARBA" id="ARBA00007577"/>
    </source>
</evidence>
<evidence type="ECO:0008006" key="13">
    <source>
        <dbReference type="Google" id="ProtNLM"/>
    </source>
</evidence>
<feature type="transmembrane region" description="Helical" evidence="8">
    <location>
        <begin position="53"/>
        <end position="77"/>
    </location>
</feature>
<proteinExistence type="inferred from homology"/>
<feature type="transmembrane region" description="Helical" evidence="8">
    <location>
        <begin position="856"/>
        <end position="872"/>
    </location>
</feature>
<evidence type="ECO:0000256" key="6">
    <source>
        <dbReference type="ARBA" id="ARBA00022989"/>
    </source>
</evidence>